<feature type="domain" description="Transcription regulator TrmB C-terminal" evidence="3">
    <location>
        <begin position="144"/>
        <end position="383"/>
    </location>
</feature>
<keyword evidence="5" id="KW-1185">Reference proteome</keyword>
<dbReference type="Pfam" id="PF11495">
    <property type="entry name" value="Regulator_TrmB"/>
    <property type="match status" value="1"/>
</dbReference>
<dbReference type="PANTHER" id="PTHR34293:SF1">
    <property type="entry name" value="HTH-TYPE TRANSCRIPTIONAL REGULATOR TRMBL2"/>
    <property type="match status" value="1"/>
</dbReference>
<protein>
    <submittedName>
        <fullName evidence="4">Transcriptional regulator</fullName>
    </submittedName>
</protein>
<dbReference type="InterPro" id="IPR051797">
    <property type="entry name" value="TrmB-like"/>
</dbReference>
<dbReference type="SUPFAM" id="SSF159071">
    <property type="entry name" value="TrmB C-terminal domain-like"/>
    <property type="match status" value="1"/>
</dbReference>
<dbReference type="InterPro" id="IPR002831">
    <property type="entry name" value="Tscrpt_reg_TrmB_N"/>
</dbReference>
<accession>A0A3R7DD38</accession>
<proteinExistence type="inferred from homology"/>
<reference evidence="4 5" key="1">
    <citation type="submission" date="2018-09" db="EMBL/GenBank/DDBJ databases">
        <title>Genomic Encyclopedia of Archaeal and Bacterial Type Strains, Phase II (KMG-II): from individual species to whole genera.</title>
        <authorList>
            <person name="Goeker M."/>
        </authorList>
    </citation>
    <scope>NUCLEOTIDE SEQUENCE [LARGE SCALE GENOMIC DNA]</scope>
    <source>
        <strain evidence="4 5">DSM 13151</strain>
    </source>
</reference>
<gene>
    <name evidence="4" type="ORF">ATJ93_2034</name>
</gene>
<dbReference type="Pfam" id="PF01978">
    <property type="entry name" value="TrmB"/>
    <property type="match status" value="1"/>
</dbReference>
<dbReference type="PANTHER" id="PTHR34293">
    <property type="entry name" value="HTH-TYPE TRANSCRIPTIONAL REGULATOR TRMBL2"/>
    <property type="match status" value="1"/>
</dbReference>
<comment type="caution">
    <text evidence="4">The sequence shown here is derived from an EMBL/GenBank/DDBJ whole genome shotgun (WGS) entry which is preliminary data.</text>
</comment>
<dbReference type="SUPFAM" id="SSF46785">
    <property type="entry name" value="Winged helix' DNA-binding domain"/>
    <property type="match status" value="1"/>
</dbReference>
<evidence type="ECO:0000259" key="3">
    <source>
        <dbReference type="Pfam" id="PF11495"/>
    </source>
</evidence>
<dbReference type="Gene3D" id="1.10.10.10">
    <property type="entry name" value="Winged helix-like DNA-binding domain superfamily/Winged helix DNA-binding domain"/>
    <property type="match status" value="1"/>
</dbReference>
<comment type="similarity">
    <text evidence="1">Belongs to the transcriptional regulator TrmB family.</text>
</comment>
<evidence type="ECO:0000256" key="1">
    <source>
        <dbReference type="ARBA" id="ARBA00007287"/>
    </source>
</evidence>
<dbReference type="InterPro" id="IPR021586">
    <property type="entry name" value="Tscrpt_reg_TrmB_C"/>
</dbReference>
<dbReference type="InterPro" id="IPR036390">
    <property type="entry name" value="WH_DNA-bd_sf"/>
</dbReference>
<feature type="domain" description="Transcription regulator TrmB N-terminal" evidence="2">
    <location>
        <begin position="45"/>
        <end position="113"/>
    </location>
</feature>
<dbReference type="InterPro" id="IPR036388">
    <property type="entry name" value="WH-like_DNA-bd_sf"/>
</dbReference>
<evidence type="ECO:0000313" key="4">
    <source>
        <dbReference type="EMBL" id="RKD95182.1"/>
    </source>
</evidence>
<dbReference type="EMBL" id="RAPO01000002">
    <property type="protein sequence ID" value="RKD95182.1"/>
    <property type="molecule type" value="Genomic_DNA"/>
</dbReference>
<evidence type="ECO:0000313" key="5">
    <source>
        <dbReference type="Proteomes" id="UP000283805"/>
    </source>
</evidence>
<dbReference type="Proteomes" id="UP000283805">
    <property type="component" value="Unassembled WGS sequence"/>
</dbReference>
<organism evidence="4 5">
    <name type="scientific">Halopiger aswanensis</name>
    <dbReference type="NCBI Taxonomy" id="148449"/>
    <lineage>
        <taxon>Archaea</taxon>
        <taxon>Methanobacteriati</taxon>
        <taxon>Methanobacteriota</taxon>
        <taxon>Stenosarchaea group</taxon>
        <taxon>Halobacteria</taxon>
        <taxon>Halobacteriales</taxon>
        <taxon>Natrialbaceae</taxon>
        <taxon>Halopiger</taxon>
    </lineage>
</organism>
<sequence>MYSHFSSAGERVGTLRTRDEEPFYHPRRCRTYWELMDTDGLAGLLERFGLSEKEIDTYLAILDHGESKASTIADAADVSKRYVYSISEELEERGFVEVDDHAVPTVIRPVDPETVVERLTRSVEEMEPELRSRYTTTERPTEQFEVIKSRQTVQKRIESLLAEAETEVTLSIPASVLPQVRETLEETAERGVLVLLLLGTADSDVDTASLAGVASTVRTWNALVPTMVTVDRQHGLLSPSQLLTTSTSDTKAIALSQEQLVPVLAGSFLANYWPIAEERYVTTADDLPATYEGFRHAVFQIALHLATDTPLEVDVTGSPVGDRDLPSTLTGEVVDVRQSLVRPATSTVPIENAFEIDVDGDRYTIGGAGAFLEDFEAQSVTIRPLEE</sequence>
<name>A0A3R7DD38_9EURY</name>
<dbReference type="AlphaFoldDB" id="A0A3R7DD38"/>
<evidence type="ECO:0000259" key="2">
    <source>
        <dbReference type="Pfam" id="PF01978"/>
    </source>
</evidence>